<keyword evidence="1" id="KW-0472">Membrane</keyword>
<proteinExistence type="predicted"/>
<evidence type="ECO:0000259" key="2">
    <source>
        <dbReference type="Pfam" id="PF08626"/>
    </source>
</evidence>
<dbReference type="STRING" id="906689.A0A2I0XAX3"/>
<evidence type="ECO:0000313" key="4">
    <source>
        <dbReference type="Proteomes" id="UP000233837"/>
    </source>
</evidence>
<evidence type="ECO:0000256" key="1">
    <source>
        <dbReference type="SAM" id="Phobius"/>
    </source>
</evidence>
<evidence type="ECO:0000313" key="3">
    <source>
        <dbReference type="EMBL" id="PKU85051.1"/>
    </source>
</evidence>
<keyword evidence="4" id="KW-1185">Reference proteome</keyword>
<protein>
    <recommendedName>
        <fullName evidence="2">Trs120/TRAPPC9 N-terminal domain-containing protein</fullName>
    </recommendedName>
</protein>
<feature type="transmembrane region" description="Helical" evidence="1">
    <location>
        <begin position="158"/>
        <end position="180"/>
    </location>
</feature>
<dbReference type="GO" id="GO:0005802">
    <property type="term" value="C:trans-Golgi network"/>
    <property type="evidence" value="ECO:0007669"/>
    <property type="project" value="TreeGrafter"/>
</dbReference>
<feature type="domain" description="Trs120/TRAPPC9 N-terminal" evidence="2">
    <location>
        <begin position="296"/>
        <end position="365"/>
    </location>
</feature>
<feature type="transmembrane region" description="Helical" evidence="1">
    <location>
        <begin position="192"/>
        <end position="213"/>
    </location>
</feature>
<keyword evidence="1" id="KW-1133">Transmembrane helix</keyword>
<dbReference type="PANTHER" id="PTHR21512">
    <property type="entry name" value="TRAFFICKING PROTEIN PARTICLE COMPLEX SUBUNIT 9"/>
    <property type="match status" value="1"/>
</dbReference>
<reference evidence="3 4" key="1">
    <citation type="journal article" date="2016" name="Sci. Rep.">
        <title>The Dendrobium catenatum Lindl. genome sequence provides insights into polysaccharide synthase, floral development and adaptive evolution.</title>
        <authorList>
            <person name="Zhang G.Q."/>
            <person name="Xu Q."/>
            <person name="Bian C."/>
            <person name="Tsai W.C."/>
            <person name="Yeh C.M."/>
            <person name="Liu K.W."/>
            <person name="Yoshida K."/>
            <person name="Zhang L.S."/>
            <person name="Chang S.B."/>
            <person name="Chen F."/>
            <person name="Shi Y."/>
            <person name="Su Y.Y."/>
            <person name="Zhang Y.Q."/>
            <person name="Chen L.J."/>
            <person name="Yin Y."/>
            <person name="Lin M."/>
            <person name="Huang H."/>
            <person name="Deng H."/>
            <person name="Wang Z.W."/>
            <person name="Zhu S.L."/>
            <person name="Zhao X."/>
            <person name="Deng C."/>
            <person name="Niu S.C."/>
            <person name="Huang J."/>
            <person name="Wang M."/>
            <person name="Liu G.H."/>
            <person name="Yang H.J."/>
            <person name="Xiao X.J."/>
            <person name="Hsiao Y.Y."/>
            <person name="Wu W.L."/>
            <person name="Chen Y.Y."/>
            <person name="Mitsuda N."/>
            <person name="Ohme-Takagi M."/>
            <person name="Luo Y.B."/>
            <person name="Van de Peer Y."/>
            <person name="Liu Z.J."/>
        </authorList>
    </citation>
    <scope>NUCLEOTIDE SEQUENCE [LARGE SCALE GENOMIC DNA]</scope>
    <source>
        <tissue evidence="3">The whole plant</tissue>
    </source>
</reference>
<feature type="domain" description="Trs120/TRAPPC9 N-terminal" evidence="2">
    <location>
        <begin position="9"/>
        <end position="136"/>
    </location>
</feature>
<dbReference type="PANTHER" id="PTHR21512:SF5">
    <property type="entry name" value="TRAFFICKING PROTEIN PARTICLE COMPLEX SUBUNIT 9"/>
    <property type="match status" value="1"/>
</dbReference>
<dbReference type="EMBL" id="KZ502004">
    <property type="protein sequence ID" value="PKU85051.1"/>
    <property type="molecule type" value="Genomic_DNA"/>
</dbReference>
<name>A0A2I0XAX3_9ASPA</name>
<gene>
    <name evidence="3" type="ORF">MA16_Dca022287</name>
</gene>
<reference evidence="3 4" key="2">
    <citation type="journal article" date="2017" name="Nature">
        <title>The Apostasia genome and the evolution of orchids.</title>
        <authorList>
            <person name="Zhang G.Q."/>
            <person name="Liu K.W."/>
            <person name="Li Z."/>
            <person name="Lohaus R."/>
            <person name="Hsiao Y.Y."/>
            <person name="Niu S.C."/>
            <person name="Wang J.Y."/>
            <person name="Lin Y.C."/>
            <person name="Xu Q."/>
            <person name="Chen L.J."/>
            <person name="Yoshida K."/>
            <person name="Fujiwara S."/>
            <person name="Wang Z.W."/>
            <person name="Zhang Y.Q."/>
            <person name="Mitsuda N."/>
            <person name="Wang M."/>
            <person name="Liu G.H."/>
            <person name="Pecoraro L."/>
            <person name="Huang H.X."/>
            <person name="Xiao X.J."/>
            <person name="Lin M."/>
            <person name="Wu X.Y."/>
            <person name="Wu W.L."/>
            <person name="Chen Y.Y."/>
            <person name="Chang S.B."/>
            <person name="Sakamoto S."/>
            <person name="Ohme-Takagi M."/>
            <person name="Yagi M."/>
            <person name="Zeng S.J."/>
            <person name="Shen C.Y."/>
            <person name="Yeh C.M."/>
            <person name="Luo Y.B."/>
            <person name="Tsai W.C."/>
            <person name="Van de Peer Y."/>
            <person name="Liu Z.J."/>
        </authorList>
    </citation>
    <scope>NUCLEOTIDE SEQUENCE [LARGE SCALE GENOMIC DNA]</scope>
    <source>
        <tissue evidence="3">The whole plant</tissue>
    </source>
</reference>
<dbReference type="Proteomes" id="UP000233837">
    <property type="component" value="Unassembled WGS sequence"/>
</dbReference>
<dbReference type="Pfam" id="PF08626">
    <property type="entry name" value="TRAPPC9-Trs120"/>
    <property type="match status" value="2"/>
</dbReference>
<organism evidence="3 4">
    <name type="scientific">Dendrobium catenatum</name>
    <dbReference type="NCBI Taxonomy" id="906689"/>
    <lineage>
        <taxon>Eukaryota</taxon>
        <taxon>Viridiplantae</taxon>
        <taxon>Streptophyta</taxon>
        <taxon>Embryophyta</taxon>
        <taxon>Tracheophyta</taxon>
        <taxon>Spermatophyta</taxon>
        <taxon>Magnoliopsida</taxon>
        <taxon>Liliopsida</taxon>
        <taxon>Asparagales</taxon>
        <taxon>Orchidaceae</taxon>
        <taxon>Epidendroideae</taxon>
        <taxon>Malaxideae</taxon>
        <taxon>Dendrobiinae</taxon>
        <taxon>Dendrobium</taxon>
    </lineage>
</organism>
<sequence length="483" mass="53450">MEPDMSMETGSMIRIAVLPIGGPIPHQRVREYVSMLSRHTRIDLSSISSFYSEHQKSPFTHQPWESGSLRFKYMVGGAPPSPWEDFQAHRKILAVIGLCHCPASPNLDLVIDQFASVSRGYGSAVAKRLFAFSPSDEQPWVFWGCRASLVAVQLRDAWAGRAFFLVYVWLMAVPILAGLLRGPGCSVCGSVVPFLLGFSSVLLLAIPILASLLRGPSCSVCGSAVPFLLGFSSVLLEEGREKENSIILFPPSDQQAQELHMLTMIQDLAATLLMEFEKWVLRAESTGTILKTPLDSQSNLSSEEVIKAKKRRLARAQKTIGDYCLLAGSPVDANAHFVTAIDLARLTGDVFWHAGALEGSVCALLVDRMDERDSLLEEEVKYRYYTVIQLYKRSYLQDNAQRFSGAKAGFLGSAVLKSVGAGELWKQGEEFGNTCVPKCFSPKLKLIRWKLLSTAEIQQKSAVYSRKTAKRYGNLRENSKKSL</sequence>
<dbReference type="InterPro" id="IPR013935">
    <property type="entry name" value="Trs120_TRAPPC9"/>
</dbReference>
<keyword evidence="1" id="KW-0812">Transmembrane</keyword>
<dbReference type="AlphaFoldDB" id="A0A2I0XAX3"/>
<accession>A0A2I0XAX3</accession>
<dbReference type="InterPro" id="IPR058563">
    <property type="entry name" value="Trs120_TRAPPC9_N"/>
</dbReference>